<dbReference type="Pfam" id="PF13675">
    <property type="entry name" value="PilJ"/>
    <property type="match status" value="2"/>
</dbReference>
<evidence type="ECO:0000256" key="5">
    <source>
        <dbReference type="SAM" id="Phobius"/>
    </source>
</evidence>
<evidence type="ECO:0000256" key="1">
    <source>
        <dbReference type="ARBA" id="ARBA00004141"/>
    </source>
</evidence>
<evidence type="ECO:0000256" key="3">
    <source>
        <dbReference type="ARBA" id="ARBA00022989"/>
    </source>
</evidence>
<dbReference type="AlphaFoldDB" id="A0A1Y5HWE1"/>
<reference evidence="8" key="1">
    <citation type="journal article" date="2017" name="Proc. Natl. Acad. Sci. U.S.A.">
        <title>Simulation of Deepwater Horizon oil plume reveals substrate specialization within a complex community of hydrocarbon degraders.</title>
        <authorList>
            <person name="Hu P."/>
            <person name="Dubinsky E.A."/>
            <person name="Probst A.J."/>
            <person name="Wang J."/>
            <person name="Sieber C.M.K."/>
            <person name="Tom L.M."/>
            <person name="Gardinali P."/>
            <person name="Banfield J.F."/>
            <person name="Atlas R.M."/>
            <person name="Andersen G.L."/>
        </authorList>
    </citation>
    <scope>NUCLEOTIDE SEQUENCE [LARGE SCALE GENOMIC DNA]</scope>
</reference>
<comment type="subcellular location">
    <subcellularLocation>
        <location evidence="1">Membrane</location>
        <topology evidence="1">Multi-pass membrane protein</topology>
    </subcellularLocation>
</comment>
<gene>
    <name evidence="7" type="ORF">A9R00_07780</name>
</gene>
<proteinExistence type="predicted"/>
<keyword evidence="4 5" id="KW-0472">Membrane</keyword>
<dbReference type="InterPro" id="IPR042295">
    <property type="entry name" value="NarX-like_N_sf"/>
</dbReference>
<dbReference type="Proteomes" id="UP000227088">
    <property type="component" value="Unassembled WGS sequence"/>
</dbReference>
<dbReference type="GO" id="GO:0016020">
    <property type="term" value="C:membrane"/>
    <property type="evidence" value="ECO:0007669"/>
    <property type="project" value="UniProtKB-SubCell"/>
</dbReference>
<feature type="domain" description="NarX-like N-terminal" evidence="6">
    <location>
        <begin position="59"/>
        <end position="140"/>
    </location>
</feature>
<dbReference type="EMBL" id="MABE01000438">
    <property type="protein sequence ID" value="OUS40093.1"/>
    <property type="molecule type" value="Genomic_DNA"/>
</dbReference>
<keyword evidence="3 5" id="KW-1133">Transmembrane helix</keyword>
<dbReference type="Gene3D" id="1.20.120.960">
    <property type="entry name" value="Histidine kinase NarX, sensor domain"/>
    <property type="match status" value="1"/>
</dbReference>
<evidence type="ECO:0000313" key="8">
    <source>
        <dbReference type="Proteomes" id="UP000227088"/>
    </source>
</evidence>
<feature type="transmembrane region" description="Helical" evidence="5">
    <location>
        <begin position="27"/>
        <end position="46"/>
    </location>
</feature>
<evidence type="ECO:0000256" key="4">
    <source>
        <dbReference type="ARBA" id="ARBA00023136"/>
    </source>
</evidence>
<evidence type="ECO:0000256" key="2">
    <source>
        <dbReference type="ARBA" id="ARBA00022692"/>
    </source>
</evidence>
<keyword evidence="2 5" id="KW-0812">Transmembrane</keyword>
<sequence>MSSINIGTIVARYYPKPIIAETHKMSIFHNLTSVLISFIFLLFTSITSQANLPQEYPLLSDGAAINIAGRQRMLSERMVKAYIQLSIEVDMQKAEVQLHDATILFEQQLEQLMAYSPTTNITHNLDAAKQQWLKVSAIVQTTPQVEKIPELIILGEQLVARSHQVVLNIQQFSGSSSAKLVNTSGRQRMLSQRMAKYYFAHLAGQRQGDTVTRFKNSLAEFETGLKDLTSSVENTAEISQALKKVDAQLRFSKSGFNRLEEGEYAPHVISRTTESILKRMEDITLQYQSLHDTLKTS</sequence>
<feature type="domain" description="NarX-like N-terminal" evidence="6">
    <location>
        <begin position="175"/>
        <end position="236"/>
    </location>
</feature>
<comment type="caution">
    <text evidence="7">The sequence shown here is derived from an EMBL/GenBank/DDBJ whole genome shotgun (WGS) entry which is preliminary data.</text>
</comment>
<evidence type="ECO:0000313" key="7">
    <source>
        <dbReference type="EMBL" id="OUS40093.1"/>
    </source>
</evidence>
<accession>A0A1Y5HWE1</accession>
<organism evidence="7 8">
    <name type="scientific">Oleispira antarctica</name>
    <dbReference type="NCBI Taxonomy" id="188908"/>
    <lineage>
        <taxon>Bacteria</taxon>
        <taxon>Pseudomonadati</taxon>
        <taxon>Pseudomonadota</taxon>
        <taxon>Gammaproteobacteria</taxon>
        <taxon>Oceanospirillales</taxon>
        <taxon>Oceanospirillaceae</taxon>
        <taxon>Oleispira</taxon>
    </lineage>
</organism>
<evidence type="ECO:0000259" key="6">
    <source>
        <dbReference type="Pfam" id="PF13675"/>
    </source>
</evidence>
<dbReference type="InterPro" id="IPR029095">
    <property type="entry name" value="NarX-like_N"/>
</dbReference>
<protein>
    <recommendedName>
        <fullName evidence="6">NarX-like N-terminal domain-containing protein</fullName>
    </recommendedName>
</protein>
<name>A0A1Y5HWE1_OLEAN</name>